<dbReference type="Proteomes" id="UP000516160">
    <property type="component" value="Chromosome"/>
</dbReference>
<dbReference type="RefSeq" id="WP_213167260.1">
    <property type="nucleotide sequence ID" value="NZ_CP058559.1"/>
</dbReference>
<keyword evidence="5 10" id="KW-0548">Nucleotidyltransferase</keyword>
<keyword evidence="6 10" id="KW-0547">Nucleotide-binding</keyword>
<evidence type="ECO:0000256" key="3">
    <source>
        <dbReference type="ARBA" id="ARBA00022642"/>
    </source>
</evidence>
<evidence type="ECO:0000313" key="13">
    <source>
        <dbReference type="Proteomes" id="UP000516160"/>
    </source>
</evidence>
<dbReference type="Gene3D" id="3.40.50.620">
    <property type="entry name" value="HUPs"/>
    <property type="match status" value="1"/>
</dbReference>
<dbReference type="EMBL" id="CP058559">
    <property type="protein sequence ID" value="QNO13591.1"/>
    <property type="molecule type" value="Genomic_DNA"/>
</dbReference>
<dbReference type="EC" id="2.7.7.18" evidence="10"/>
<evidence type="ECO:0000259" key="11">
    <source>
        <dbReference type="Pfam" id="PF01467"/>
    </source>
</evidence>
<dbReference type="InterPro" id="IPR005248">
    <property type="entry name" value="NadD/NMNAT"/>
</dbReference>
<dbReference type="GO" id="GO:0005524">
    <property type="term" value="F:ATP binding"/>
    <property type="evidence" value="ECO:0007669"/>
    <property type="project" value="UniProtKB-KW"/>
</dbReference>
<reference evidence="12 13" key="1">
    <citation type="submission" date="2020-07" db="EMBL/GenBank/DDBJ databases">
        <title>Alkalicella. sp. LB2 genome.</title>
        <authorList>
            <person name="Postec A."/>
            <person name="Quemeneur M."/>
        </authorList>
    </citation>
    <scope>NUCLEOTIDE SEQUENCE [LARGE SCALE GENOMIC DNA]</scope>
    <source>
        <strain evidence="12 13">LB2</strain>
    </source>
</reference>
<keyword evidence="3 10" id="KW-0662">Pyridine nucleotide biosynthesis</keyword>
<keyword evidence="8 10" id="KW-0520">NAD</keyword>
<evidence type="ECO:0000256" key="4">
    <source>
        <dbReference type="ARBA" id="ARBA00022679"/>
    </source>
</evidence>
<proteinExistence type="inferred from homology"/>
<dbReference type="KEGG" id="acae:HYG86_01810"/>
<dbReference type="UniPathway" id="UPA00253">
    <property type="reaction ID" value="UER00332"/>
</dbReference>
<keyword evidence="7 10" id="KW-0067">ATP-binding</keyword>
<evidence type="ECO:0000256" key="7">
    <source>
        <dbReference type="ARBA" id="ARBA00022840"/>
    </source>
</evidence>
<dbReference type="NCBIfam" id="TIGR00482">
    <property type="entry name" value="nicotinate (nicotinamide) nucleotide adenylyltransferase"/>
    <property type="match status" value="1"/>
</dbReference>
<comment type="pathway">
    <text evidence="2 10">Cofactor biosynthesis; NAD(+) biosynthesis; deamido-NAD(+) from nicotinate D-ribonucleotide: step 1/1.</text>
</comment>
<dbReference type="AlphaFoldDB" id="A0A7G9W4H9"/>
<dbReference type="NCBIfam" id="NF000840">
    <property type="entry name" value="PRK00071.1-3"/>
    <property type="match status" value="1"/>
</dbReference>
<sequence length="196" mass="22984">MENKILFFGGSFNPIHTGHLILAQHCAEQLKIPRVVFLPTGNPPHKMLEIESKHRLQMLELALKGNELFEICHYEISKKEISYTYQSIEFLKREFQCEVYFFVGGDSLLDIHKWKEPKKILTNCNLVYAKRPGFELDIKMHLQSNNLPNDRIIEVPTPLIEISSTTIREKVKLGKSIKYYVPENVEIYIYQNNLYK</sequence>
<keyword evidence="4 10" id="KW-0808">Transferase</keyword>
<evidence type="ECO:0000256" key="1">
    <source>
        <dbReference type="ARBA" id="ARBA00002324"/>
    </source>
</evidence>
<evidence type="ECO:0000256" key="8">
    <source>
        <dbReference type="ARBA" id="ARBA00023027"/>
    </source>
</evidence>
<dbReference type="CDD" id="cd02165">
    <property type="entry name" value="NMNAT"/>
    <property type="match status" value="1"/>
</dbReference>
<keyword evidence="13" id="KW-1185">Reference proteome</keyword>
<comment type="function">
    <text evidence="1 10">Catalyzes the reversible adenylation of nicotinate mononucleotide (NaMN) to nicotinic acid adenine dinucleotide (NaAD).</text>
</comment>
<gene>
    <name evidence="10 12" type="primary">nadD</name>
    <name evidence="12" type="ORF">HYG86_01810</name>
</gene>
<dbReference type="Pfam" id="PF01467">
    <property type="entry name" value="CTP_transf_like"/>
    <property type="match status" value="1"/>
</dbReference>
<accession>A0A7G9W4H9</accession>
<dbReference type="GO" id="GO:0004515">
    <property type="term" value="F:nicotinate-nucleotide adenylyltransferase activity"/>
    <property type="evidence" value="ECO:0007669"/>
    <property type="project" value="UniProtKB-UniRule"/>
</dbReference>
<evidence type="ECO:0000256" key="6">
    <source>
        <dbReference type="ARBA" id="ARBA00022741"/>
    </source>
</evidence>
<evidence type="ECO:0000256" key="5">
    <source>
        <dbReference type="ARBA" id="ARBA00022695"/>
    </source>
</evidence>
<evidence type="ECO:0000256" key="9">
    <source>
        <dbReference type="ARBA" id="ARBA00048721"/>
    </source>
</evidence>
<organism evidence="12 13">
    <name type="scientific">Alkalicella caledoniensis</name>
    <dbReference type="NCBI Taxonomy" id="2731377"/>
    <lineage>
        <taxon>Bacteria</taxon>
        <taxon>Bacillati</taxon>
        <taxon>Bacillota</taxon>
        <taxon>Clostridia</taxon>
        <taxon>Eubacteriales</taxon>
        <taxon>Proteinivoracaceae</taxon>
        <taxon>Alkalicella</taxon>
    </lineage>
</organism>
<dbReference type="PANTHER" id="PTHR39321:SF3">
    <property type="entry name" value="PHOSPHOPANTETHEINE ADENYLYLTRANSFERASE"/>
    <property type="match status" value="1"/>
</dbReference>
<dbReference type="GO" id="GO:0009435">
    <property type="term" value="P:NAD+ biosynthetic process"/>
    <property type="evidence" value="ECO:0007669"/>
    <property type="project" value="UniProtKB-UniRule"/>
</dbReference>
<dbReference type="PANTHER" id="PTHR39321">
    <property type="entry name" value="NICOTINATE-NUCLEOTIDE ADENYLYLTRANSFERASE-RELATED"/>
    <property type="match status" value="1"/>
</dbReference>
<feature type="domain" description="Cytidyltransferase-like" evidence="11">
    <location>
        <begin position="7"/>
        <end position="170"/>
    </location>
</feature>
<evidence type="ECO:0000256" key="2">
    <source>
        <dbReference type="ARBA" id="ARBA00005019"/>
    </source>
</evidence>
<comment type="similarity">
    <text evidence="10">Belongs to the NadD family.</text>
</comment>
<protein>
    <recommendedName>
        <fullName evidence="10">Probable nicotinate-nucleotide adenylyltransferase</fullName>
        <ecNumber evidence="10">2.7.7.18</ecNumber>
    </recommendedName>
    <alternativeName>
        <fullName evidence="10">Deamido-NAD(+) diphosphorylase</fullName>
    </alternativeName>
    <alternativeName>
        <fullName evidence="10">Deamido-NAD(+) pyrophosphorylase</fullName>
    </alternativeName>
    <alternativeName>
        <fullName evidence="10">Nicotinate mononucleotide adenylyltransferase</fullName>
        <shortName evidence="10">NaMN adenylyltransferase</shortName>
    </alternativeName>
</protein>
<name>A0A7G9W4H9_ALKCA</name>
<dbReference type="SUPFAM" id="SSF52374">
    <property type="entry name" value="Nucleotidylyl transferase"/>
    <property type="match status" value="1"/>
</dbReference>
<evidence type="ECO:0000256" key="10">
    <source>
        <dbReference type="HAMAP-Rule" id="MF_00244"/>
    </source>
</evidence>
<dbReference type="HAMAP" id="MF_00244">
    <property type="entry name" value="NaMN_adenylyltr"/>
    <property type="match status" value="1"/>
</dbReference>
<dbReference type="NCBIfam" id="TIGR00125">
    <property type="entry name" value="cyt_tran_rel"/>
    <property type="match status" value="1"/>
</dbReference>
<comment type="catalytic activity">
    <reaction evidence="9 10">
        <text>nicotinate beta-D-ribonucleotide + ATP + H(+) = deamido-NAD(+) + diphosphate</text>
        <dbReference type="Rhea" id="RHEA:22860"/>
        <dbReference type="ChEBI" id="CHEBI:15378"/>
        <dbReference type="ChEBI" id="CHEBI:30616"/>
        <dbReference type="ChEBI" id="CHEBI:33019"/>
        <dbReference type="ChEBI" id="CHEBI:57502"/>
        <dbReference type="ChEBI" id="CHEBI:58437"/>
        <dbReference type="EC" id="2.7.7.18"/>
    </reaction>
</comment>
<dbReference type="InterPro" id="IPR004821">
    <property type="entry name" value="Cyt_trans-like"/>
</dbReference>
<evidence type="ECO:0000313" key="12">
    <source>
        <dbReference type="EMBL" id="QNO13591.1"/>
    </source>
</evidence>
<dbReference type="InterPro" id="IPR014729">
    <property type="entry name" value="Rossmann-like_a/b/a_fold"/>
</dbReference>